<protein>
    <recommendedName>
        <fullName evidence="1">Transcriptional repressor PaaX-like C-terminal domain-containing protein</fullName>
    </recommendedName>
</protein>
<proteinExistence type="predicted"/>
<dbReference type="EMBL" id="BAAAIH010000008">
    <property type="protein sequence ID" value="GAA1262678.1"/>
    <property type="molecule type" value="Genomic_DNA"/>
</dbReference>
<dbReference type="InterPro" id="IPR013225">
    <property type="entry name" value="PaaX_C"/>
</dbReference>
<evidence type="ECO:0000259" key="1">
    <source>
        <dbReference type="Pfam" id="PF08223"/>
    </source>
</evidence>
<evidence type="ECO:0000313" key="3">
    <source>
        <dbReference type="Proteomes" id="UP001500282"/>
    </source>
</evidence>
<sequence>MGVVQVGAPYGAQIGAARQQERVDVVVGGDRAHRDDRGSGGGGHLVADAVGERGLVGASEGGALVLGDLAGGDVDGVRAVGDERAEDLQRESQPVLQRAAVRVGAVVGGRGEERGQQVAVRAVQFEQVEPGAGAPAGGGREVLGDPVHIGAGELARHGRAGAVRQRGRADHLPVALRQRVVHALPHQPGGALAARVAELEADTGGAPLMDEGDDPPPGIALLVVPQAGAAGGDAADPRQKVRSWWDLDELTAMYADFLHRYGPVLDAVTHREPRPPEAFRTYVPMLTQWRRMPRGSSMGARSSDLLLP</sequence>
<accession>A0ABN1WVH6</accession>
<comment type="caution">
    <text evidence="2">The sequence shown here is derived from an EMBL/GenBank/DDBJ whole genome shotgun (WGS) entry which is preliminary data.</text>
</comment>
<keyword evidence="3" id="KW-1185">Reference proteome</keyword>
<gene>
    <name evidence="2" type="ORF">GCM10009579_21320</name>
</gene>
<feature type="domain" description="Transcriptional repressor PaaX-like C-terminal" evidence="1">
    <location>
        <begin position="245"/>
        <end position="292"/>
    </location>
</feature>
<evidence type="ECO:0000313" key="2">
    <source>
        <dbReference type="EMBL" id="GAA1262678.1"/>
    </source>
</evidence>
<dbReference type="Pfam" id="PF08223">
    <property type="entry name" value="PaaX_C"/>
    <property type="match status" value="1"/>
</dbReference>
<organism evidence="2 3">
    <name type="scientific">Streptomyces javensis</name>
    <dbReference type="NCBI Taxonomy" id="114698"/>
    <lineage>
        <taxon>Bacteria</taxon>
        <taxon>Bacillati</taxon>
        <taxon>Actinomycetota</taxon>
        <taxon>Actinomycetes</taxon>
        <taxon>Kitasatosporales</taxon>
        <taxon>Streptomycetaceae</taxon>
        <taxon>Streptomyces</taxon>
        <taxon>Streptomyces violaceusniger group</taxon>
    </lineage>
</organism>
<dbReference type="Proteomes" id="UP001500282">
    <property type="component" value="Unassembled WGS sequence"/>
</dbReference>
<reference evidence="2 3" key="1">
    <citation type="journal article" date="2019" name="Int. J. Syst. Evol. Microbiol.">
        <title>The Global Catalogue of Microorganisms (GCM) 10K type strain sequencing project: providing services to taxonomists for standard genome sequencing and annotation.</title>
        <authorList>
            <consortium name="The Broad Institute Genomics Platform"/>
            <consortium name="The Broad Institute Genome Sequencing Center for Infectious Disease"/>
            <person name="Wu L."/>
            <person name="Ma J."/>
        </authorList>
    </citation>
    <scope>NUCLEOTIDE SEQUENCE [LARGE SCALE GENOMIC DNA]</scope>
    <source>
        <strain evidence="2 3">JCM 11448</strain>
    </source>
</reference>
<name>A0ABN1WVH6_9ACTN</name>